<sequence>MIVTRHFRAICLVGLCCIAALICYMITQRVSLERRALLRTEREIVNLRQSIRHLQTEKDTLARSDQIDRWNAEAFALVSPTISQFVSEDAQLAMQDNVGDVPAASHNEDAAFRQASYMVPTRREPSSAAYNAAATRKVEATHSVAASETTLAPPAATQASARIFSSDVMKSENSAMTKASALSFRSNHYSKIQAVR</sequence>
<evidence type="ECO:0000313" key="4">
    <source>
        <dbReference type="Proteomes" id="UP000316887"/>
    </source>
</evidence>
<reference evidence="3 4" key="1">
    <citation type="submission" date="2019-06" db="EMBL/GenBank/DDBJ databases">
        <title>Genome sequencing of Zymomonas mobilis strains for genetic engineering and biofuel applications.</title>
        <authorList>
            <person name="Teravest M."/>
        </authorList>
    </citation>
    <scope>NUCLEOTIDE SEQUENCE [LARGE SCALE GENOMIC DNA]</scope>
    <source>
        <strain evidence="3 4">AN0101</strain>
    </source>
</reference>
<keyword evidence="2" id="KW-1133">Transmembrane helix</keyword>
<proteinExistence type="predicted"/>
<keyword evidence="2" id="KW-0812">Transmembrane</keyword>
<keyword evidence="2" id="KW-0472">Membrane</keyword>
<dbReference type="AlphaFoldDB" id="A0A542W135"/>
<gene>
    <name evidence="3" type="ORF">FBY58_0819</name>
</gene>
<organism evidence="3 4">
    <name type="scientific">Zymomonas mobilis</name>
    <dbReference type="NCBI Taxonomy" id="542"/>
    <lineage>
        <taxon>Bacteria</taxon>
        <taxon>Pseudomonadati</taxon>
        <taxon>Pseudomonadota</taxon>
        <taxon>Alphaproteobacteria</taxon>
        <taxon>Sphingomonadales</taxon>
        <taxon>Zymomonadaceae</taxon>
        <taxon>Zymomonas</taxon>
    </lineage>
</organism>
<evidence type="ECO:0000313" key="3">
    <source>
        <dbReference type="EMBL" id="TQL17249.1"/>
    </source>
</evidence>
<name>A0A542W135_ZYMMB</name>
<comment type="caution">
    <text evidence="3">The sequence shown here is derived from an EMBL/GenBank/DDBJ whole genome shotgun (WGS) entry which is preliminary data.</text>
</comment>
<accession>A0A542W135</accession>
<keyword evidence="1" id="KW-0175">Coiled coil</keyword>
<dbReference type="RefSeq" id="WP_141919605.1">
    <property type="nucleotide sequence ID" value="NZ_VFOF01000001.1"/>
</dbReference>
<evidence type="ECO:0000256" key="1">
    <source>
        <dbReference type="SAM" id="Coils"/>
    </source>
</evidence>
<feature type="coiled-coil region" evidence="1">
    <location>
        <begin position="37"/>
        <end position="64"/>
    </location>
</feature>
<dbReference type="EMBL" id="VFOF01000001">
    <property type="protein sequence ID" value="TQL17249.1"/>
    <property type="molecule type" value="Genomic_DNA"/>
</dbReference>
<dbReference type="OrthoDB" id="7391128at2"/>
<dbReference type="Proteomes" id="UP000316887">
    <property type="component" value="Unassembled WGS sequence"/>
</dbReference>
<feature type="transmembrane region" description="Helical" evidence="2">
    <location>
        <begin position="6"/>
        <end position="27"/>
    </location>
</feature>
<protein>
    <submittedName>
        <fullName evidence="3">Uncharacterized protein</fullName>
    </submittedName>
</protein>
<evidence type="ECO:0000256" key="2">
    <source>
        <dbReference type="SAM" id="Phobius"/>
    </source>
</evidence>